<feature type="binding site" evidence="4 6">
    <location>
        <position position="108"/>
    </location>
    <ligand>
        <name>substrate</name>
    </ligand>
</feature>
<dbReference type="Gene3D" id="3.40.50.720">
    <property type="entry name" value="NAD(P)-binding Rossmann-like Domain"/>
    <property type="match status" value="1"/>
</dbReference>
<comment type="function">
    <text evidence="4">Catalyzes the NADPH-dependent reduction of glutamyl-tRNA(Glu) to glutamate 1-semialdehyde (GSA).</text>
</comment>
<feature type="binding site" evidence="4 6">
    <location>
        <begin position="46"/>
        <end position="49"/>
    </location>
    <ligand>
        <name>substrate</name>
    </ligand>
</feature>
<comment type="pathway">
    <text evidence="4">Porphyrin-containing compound metabolism; protoporphyrin-IX biosynthesis; 5-aminolevulinate from L-glutamyl-tRNA(Glu): step 1/2.</text>
</comment>
<dbReference type="GO" id="GO:0050661">
    <property type="term" value="F:NADP binding"/>
    <property type="evidence" value="ECO:0007669"/>
    <property type="project" value="InterPro"/>
</dbReference>
<dbReference type="Pfam" id="PF01488">
    <property type="entry name" value="Shikimate_DH"/>
    <property type="match status" value="1"/>
</dbReference>
<dbReference type="EMBL" id="RCDB01000002">
    <property type="protein sequence ID" value="RLK48946.1"/>
    <property type="molecule type" value="Genomic_DNA"/>
</dbReference>
<feature type="binding site" evidence="4 7">
    <location>
        <begin position="188"/>
        <end position="193"/>
    </location>
    <ligand>
        <name>NADP(+)</name>
        <dbReference type="ChEBI" id="CHEBI:58349"/>
    </ligand>
</feature>
<evidence type="ECO:0000256" key="2">
    <source>
        <dbReference type="ARBA" id="ARBA00023002"/>
    </source>
</evidence>
<evidence type="ECO:0000256" key="7">
    <source>
        <dbReference type="PIRSR" id="PIRSR000445-3"/>
    </source>
</evidence>
<sequence>MLVCLTAHQRTTPLESLERLSMLGDDVAPQLKAAHDAIRGAVVVSTCNRFEAYFDLVDGSPVPAMDAAMQQVADLTGLPFRTVRDTVDFAQGNRVARHLFAVASGLDSVAVGEDEIAGQVRRALETARKDGLTTAPLEHLFQRATETSRAVKNATQLGESGRSLVRLAVELAGSRVEDWATARVLMVGSGRYAAASLAALRAVGAVDIRVHSRSGRRRFADREHLIAVSAEDYAVEAAYADVVVTCTSTTTEYALTADAHGEARAGLNTPQVVIDLGMPRNVDPGVRGLPGIELLDLETIRIHAPIDEFATLGHAHEIVGAAAQRHAVARRVHEVAPAVVDLRAHVVALLAEEVAHHDSPEAEAALRHFAGRLLHGFIAKGHTLAAAGDGAEWLDAVRTVLPASVTPASDEDAR</sequence>
<comment type="domain">
    <text evidence="4">Possesses an unusual extended V-shaped dimeric structure with each monomer consisting of three distinct domains arranged along a curved 'spinal' alpha-helix. The N-terminal catalytic domain specifically recognizes the glutamate moiety of the substrate. The second domain is the NADPH-binding domain, and the third C-terminal domain is responsible for dimerization.</text>
</comment>
<dbReference type="PROSITE" id="PS00747">
    <property type="entry name" value="GLUTR"/>
    <property type="match status" value="1"/>
</dbReference>
<dbReference type="PANTHER" id="PTHR43013:SF1">
    <property type="entry name" value="GLUTAMYL-TRNA REDUCTASE"/>
    <property type="match status" value="1"/>
</dbReference>
<keyword evidence="12" id="KW-1185">Reference proteome</keyword>
<dbReference type="InterPro" id="IPR036291">
    <property type="entry name" value="NAD(P)-bd_dom_sf"/>
</dbReference>
<dbReference type="HAMAP" id="MF_00087">
    <property type="entry name" value="Glu_tRNA_reductase"/>
    <property type="match status" value="1"/>
</dbReference>
<dbReference type="GO" id="GO:0008883">
    <property type="term" value="F:glutamyl-tRNA reductase activity"/>
    <property type="evidence" value="ECO:0007669"/>
    <property type="project" value="UniProtKB-UniRule"/>
</dbReference>
<evidence type="ECO:0000313" key="12">
    <source>
        <dbReference type="Proteomes" id="UP000273158"/>
    </source>
</evidence>
<gene>
    <name evidence="4" type="primary">hemA</name>
    <name evidence="11" type="ORF">C7474_1074</name>
</gene>
<evidence type="ECO:0000256" key="8">
    <source>
        <dbReference type="PIRSR" id="PIRSR000445-4"/>
    </source>
</evidence>
<comment type="catalytic activity">
    <reaction evidence="4">
        <text>(S)-4-amino-5-oxopentanoate + tRNA(Glu) + NADP(+) = L-glutamyl-tRNA(Glu) + NADPH + H(+)</text>
        <dbReference type="Rhea" id="RHEA:12344"/>
        <dbReference type="Rhea" id="RHEA-COMP:9663"/>
        <dbReference type="Rhea" id="RHEA-COMP:9680"/>
        <dbReference type="ChEBI" id="CHEBI:15378"/>
        <dbReference type="ChEBI" id="CHEBI:57501"/>
        <dbReference type="ChEBI" id="CHEBI:57783"/>
        <dbReference type="ChEBI" id="CHEBI:58349"/>
        <dbReference type="ChEBI" id="CHEBI:78442"/>
        <dbReference type="ChEBI" id="CHEBI:78520"/>
        <dbReference type="EC" id="1.2.1.70"/>
    </reaction>
</comment>
<dbReference type="InterPro" id="IPR015895">
    <property type="entry name" value="4pyrrol_synth_GluRdtase_N"/>
</dbReference>
<dbReference type="EC" id="1.2.1.70" evidence="4"/>
<keyword evidence="3 4" id="KW-0627">Porphyrin biosynthesis</keyword>
<dbReference type="SUPFAM" id="SSF51735">
    <property type="entry name" value="NAD(P)-binding Rossmann-fold domains"/>
    <property type="match status" value="1"/>
</dbReference>
<protein>
    <recommendedName>
        <fullName evidence="4">Glutamyl-tRNA reductase</fullName>
        <shortName evidence="4">GluTR</shortName>
        <ecNumber evidence="4">1.2.1.70</ecNumber>
    </recommendedName>
</protein>
<comment type="miscellaneous">
    <text evidence="4">During catalysis, the active site Cys acts as a nucleophile attacking the alpha-carbonyl group of tRNA-bound glutamate with the formation of a thioester intermediate between enzyme and glutamate, and the concomitant release of tRNA(Glu). The thioester intermediate is finally reduced by direct hydride transfer from NADPH, to form the product GSA.</text>
</comment>
<dbReference type="InterPro" id="IPR018214">
    <property type="entry name" value="GluRdtase_CS"/>
</dbReference>
<evidence type="ECO:0000256" key="3">
    <source>
        <dbReference type="ARBA" id="ARBA00023244"/>
    </source>
</evidence>
<dbReference type="Gene3D" id="3.30.460.30">
    <property type="entry name" value="Glutamyl-tRNA reductase, N-terminal domain"/>
    <property type="match status" value="1"/>
</dbReference>
<dbReference type="UniPathway" id="UPA00251">
    <property type="reaction ID" value="UER00316"/>
</dbReference>
<feature type="site" description="Important for activity" evidence="4 8">
    <location>
        <position position="98"/>
    </location>
</feature>
<keyword evidence="1 4" id="KW-0521">NADP</keyword>
<dbReference type="Proteomes" id="UP000273158">
    <property type="component" value="Unassembled WGS sequence"/>
</dbReference>
<evidence type="ECO:0000259" key="9">
    <source>
        <dbReference type="Pfam" id="PF01488"/>
    </source>
</evidence>
<dbReference type="InterPro" id="IPR036343">
    <property type="entry name" value="GluRdtase_N_sf"/>
</dbReference>
<dbReference type="GO" id="GO:0019353">
    <property type="term" value="P:protoporphyrinogen IX biosynthetic process from glutamate"/>
    <property type="evidence" value="ECO:0007669"/>
    <property type="project" value="TreeGrafter"/>
</dbReference>
<feature type="binding site" evidence="4 6">
    <location>
        <position position="119"/>
    </location>
    <ligand>
        <name>substrate</name>
    </ligand>
</feature>
<proteinExistence type="inferred from homology"/>
<dbReference type="PIRSF" id="PIRSF000445">
    <property type="entry name" value="4pyrrol_synth_GluRdtase"/>
    <property type="match status" value="1"/>
</dbReference>
<dbReference type="NCBIfam" id="NF000750">
    <property type="entry name" value="PRK00045.3-4"/>
    <property type="match status" value="1"/>
</dbReference>
<dbReference type="AlphaFoldDB" id="A0A498C2R5"/>
<evidence type="ECO:0000256" key="5">
    <source>
        <dbReference type="PIRSR" id="PIRSR000445-1"/>
    </source>
</evidence>
<dbReference type="RefSeq" id="WP_121057968.1">
    <property type="nucleotide sequence ID" value="NZ_RCDB01000002.1"/>
</dbReference>
<comment type="subunit">
    <text evidence="4">Homodimer.</text>
</comment>
<feature type="binding site" evidence="4 6">
    <location>
        <begin position="113"/>
        <end position="115"/>
    </location>
    <ligand>
        <name>substrate</name>
    </ligand>
</feature>
<dbReference type="InterPro" id="IPR006151">
    <property type="entry name" value="Shikm_DH/Glu-tRNA_Rdtase"/>
</dbReference>
<evidence type="ECO:0000313" key="11">
    <source>
        <dbReference type="EMBL" id="RLK48946.1"/>
    </source>
</evidence>
<reference evidence="11 12" key="1">
    <citation type="journal article" date="2015" name="Stand. Genomic Sci.">
        <title>Genomic Encyclopedia of Bacterial and Archaeal Type Strains, Phase III: the genomes of soil and plant-associated and newly described type strains.</title>
        <authorList>
            <person name="Whitman W.B."/>
            <person name="Woyke T."/>
            <person name="Klenk H.P."/>
            <person name="Zhou Y."/>
            <person name="Lilburn T.G."/>
            <person name="Beck B.J."/>
            <person name="De Vos P."/>
            <person name="Vandamme P."/>
            <person name="Eisen J.A."/>
            <person name="Garrity G."/>
            <person name="Hugenholtz P."/>
            <person name="Kyrpides N.C."/>
        </authorList>
    </citation>
    <scope>NUCLEOTIDE SEQUENCE [LARGE SCALE GENOMIC DNA]</scope>
    <source>
        <strain evidence="11 12">S2T63</strain>
    </source>
</reference>
<dbReference type="InterPro" id="IPR000343">
    <property type="entry name" value="4pyrrol_synth_GluRdtase"/>
</dbReference>
<feature type="domain" description="Quinate/shikimate 5-dehydrogenase/glutamyl-tRNA reductase" evidence="9">
    <location>
        <begin position="170"/>
        <end position="300"/>
    </location>
</feature>
<name>A0A498C2R5_9MICO</name>
<accession>A0A498C2R5</accession>
<evidence type="ECO:0000256" key="4">
    <source>
        <dbReference type="HAMAP-Rule" id="MF_00087"/>
    </source>
</evidence>
<evidence type="ECO:0000256" key="1">
    <source>
        <dbReference type="ARBA" id="ARBA00022857"/>
    </source>
</evidence>
<comment type="similarity">
    <text evidence="4">Belongs to the glutamyl-tRNA reductase family.</text>
</comment>
<evidence type="ECO:0000259" key="10">
    <source>
        <dbReference type="Pfam" id="PF05201"/>
    </source>
</evidence>
<feature type="domain" description="Glutamyl-tRNA reductase N-terminal" evidence="10">
    <location>
        <begin position="8"/>
        <end position="155"/>
    </location>
</feature>
<comment type="caution">
    <text evidence="11">The sequence shown here is derived from an EMBL/GenBank/DDBJ whole genome shotgun (WGS) entry which is preliminary data.</text>
</comment>
<evidence type="ECO:0000256" key="6">
    <source>
        <dbReference type="PIRSR" id="PIRSR000445-2"/>
    </source>
</evidence>
<dbReference type="OrthoDB" id="110209at2"/>
<dbReference type="PANTHER" id="PTHR43013">
    <property type="entry name" value="GLUTAMYL-TRNA REDUCTASE"/>
    <property type="match status" value="1"/>
</dbReference>
<dbReference type="SUPFAM" id="SSF69742">
    <property type="entry name" value="Glutamyl tRNA-reductase catalytic, N-terminal domain"/>
    <property type="match status" value="1"/>
</dbReference>
<organism evidence="11 12">
    <name type="scientific">Microbacterium telephonicum</name>
    <dbReference type="NCBI Taxonomy" id="1714841"/>
    <lineage>
        <taxon>Bacteria</taxon>
        <taxon>Bacillati</taxon>
        <taxon>Actinomycetota</taxon>
        <taxon>Actinomycetes</taxon>
        <taxon>Micrococcales</taxon>
        <taxon>Microbacteriaceae</taxon>
        <taxon>Microbacterium</taxon>
    </lineage>
</organism>
<keyword evidence="2 4" id="KW-0560">Oxidoreductase</keyword>
<dbReference type="Pfam" id="PF05201">
    <property type="entry name" value="GlutR_N"/>
    <property type="match status" value="1"/>
</dbReference>
<feature type="active site" description="Nucleophile" evidence="4 5">
    <location>
        <position position="47"/>
    </location>
</feature>